<sequence>MQSTQFDRILRRVATIISVVILTLCLIYISTGVMLSFYYEPTAGGAYNSLKMINTQLPYGWLFWRAHDIAGNAVIAIALIQIVVMFLGRQFRKSWLAAWISGILLTLSAIGLNWTAMILDWTQEGYWRFNIELGTIEAIPFIGGQLREILTGGGAINTVTIQHLYTIHSYLISVATLILAIVHLSALVWQEWEIYQETPRPEIDNSQQPPESEFIPSQS</sequence>
<evidence type="ECO:0000256" key="3">
    <source>
        <dbReference type="SAM" id="Phobius"/>
    </source>
</evidence>
<evidence type="ECO:0000313" key="5">
    <source>
        <dbReference type="EMBL" id="AUB38722.1"/>
    </source>
</evidence>
<keyword evidence="3" id="KW-1133">Transmembrane helix</keyword>
<dbReference type="Pfam" id="PF00033">
    <property type="entry name" value="Cytochrome_B"/>
    <property type="match status" value="1"/>
</dbReference>
<dbReference type="PANTHER" id="PTHR19271">
    <property type="entry name" value="CYTOCHROME B"/>
    <property type="match status" value="1"/>
</dbReference>
<feature type="transmembrane region" description="Helical" evidence="3">
    <location>
        <begin position="12"/>
        <end position="39"/>
    </location>
</feature>
<keyword evidence="6" id="KW-1185">Reference proteome</keyword>
<feature type="transmembrane region" description="Helical" evidence="3">
    <location>
        <begin position="167"/>
        <end position="189"/>
    </location>
</feature>
<dbReference type="InterPro" id="IPR027387">
    <property type="entry name" value="Cytb/b6-like_sf"/>
</dbReference>
<dbReference type="InterPro" id="IPR016174">
    <property type="entry name" value="Di-haem_cyt_TM"/>
</dbReference>
<dbReference type="GO" id="GO:0016020">
    <property type="term" value="C:membrane"/>
    <property type="evidence" value="ECO:0007669"/>
    <property type="project" value="InterPro"/>
</dbReference>
<evidence type="ECO:0000256" key="1">
    <source>
        <dbReference type="ARBA" id="ARBA00022531"/>
    </source>
</evidence>
<organism evidence="5 6">
    <name type="scientific">Nostoc flagelliforme CCNUN1</name>
    <dbReference type="NCBI Taxonomy" id="2038116"/>
    <lineage>
        <taxon>Bacteria</taxon>
        <taxon>Bacillati</taxon>
        <taxon>Cyanobacteriota</taxon>
        <taxon>Cyanophyceae</taxon>
        <taxon>Nostocales</taxon>
        <taxon>Nostocaceae</taxon>
        <taxon>Nostoc</taxon>
    </lineage>
</organism>
<evidence type="ECO:0000259" key="4">
    <source>
        <dbReference type="PROSITE" id="PS51002"/>
    </source>
</evidence>
<dbReference type="Gene3D" id="1.20.810.10">
    <property type="entry name" value="Cytochrome Bc1 Complex, Chain C"/>
    <property type="match status" value="1"/>
</dbReference>
<gene>
    <name evidence="5" type="ORF">COO91_04697</name>
</gene>
<dbReference type="GO" id="GO:0016491">
    <property type="term" value="F:oxidoreductase activity"/>
    <property type="evidence" value="ECO:0007669"/>
    <property type="project" value="InterPro"/>
</dbReference>
<keyword evidence="1" id="KW-0602">Photosynthesis</keyword>
<dbReference type="OrthoDB" id="9804503at2"/>
<dbReference type="GO" id="GO:0009055">
    <property type="term" value="F:electron transfer activity"/>
    <property type="evidence" value="ECO:0007669"/>
    <property type="project" value="InterPro"/>
</dbReference>
<dbReference type="PANTHER" id="PTHR19271:SF16">
    <property type="entry name" value="CYTOCHROME B"/>
    <property type="match status" value="1"/>
</dbReference>
<dbReference type="GO" id="GO:0022904">
    <property type="term" value="P:respiratory electron transport chain"/>
    <property type="evidence" value="ECO:0007669"/>
    <property type="project" value="InterPro"/>
</dbReference>
<evidence type="ECO:0000256" key="2">
    <source>
        <dbReference type="SAM" id="MobiDB-lite"/>
    </source>
</evidence>
<dbReference type="RefSeq" id="WP_100899954.1">
    <property type="nucleotide sequence ID" value="NZ_CAWNNC010000001.1"/>
</dbReference>
<dbReference type="KEGG" id="nfl:COO91_04697"/>
<dbReference type="PROSITE" id="PS51002">
    <property type="entry name" value="CYTB_NTER"/>
    <property type="match status" value="1"/>
</dbReference>
<keyword evidence="3" id="KW-0472">Membrane</keyword>
<feature type="transmembrane region" description="Helical" evidence="3">
    <location>
        <begin position="69"/>
        <end position="88"/>
    </location>
</feature>
<dbReference type="InterPro" id="IPR005797">
    <property type="entry name" value="Cyt_b/b6_N"/>
</dbReference>
<feature type="domain" description="Cytochrome b/b6 N-terminal region profile" evidence="4">
    <location>
        <begin position="1"/>
        <end position="196"/>
    </location>
</feature>
<evidence type="ECO:0000313" key="6">
    <source>
        <dbReference type="Proteomes" id="UP000232003"/>
    </source>
</evidence>
<keyword evidence="3" id="KW-0812">Transmembrane</keyword>
<reference evidence="5 6" key="1">
    <citation type="submission" date="2017-11" db="EMBL/GenBank/DDBJ databases">
        <title>Complete genome of a free-living desiccation-tolerant cyanobacterium and its photosynthetic adaptation to extreme terrestrial habitat.</title>
        <authorList>
            <person name="Shang J."/>
        </authorList>
    </citation>
    <scope>NUCLEOTIDE SEQUENCE [LARGE SCALE GENOMIC DNA]</scope>
    <source>
        <strain evidence="5 6">CCNUN1</strain>
    </source>
</reference>
<dbReference type="GO" id="GO:0015979">
    <property type="term" value="P:photosynthesis"/>
    <property type="evidence" value="ECO:0007669"/>
    <property type="project" value="UniProtKB-KW"/>
</dbReference>
<name>A0A2K8STC6_9NOSO</name>
<protein>
    <submittedName>
        <fullName evidence="5">PetB, cytochrome b6</fullName>
    </submittedName>
</protein>
<proteinExistence type="predicted"/>
<dbReference type="Proteomes" id="UP000232003">
    <property type="component" value="Chromosome"/>
</dbReference>
<dbReference type="EMBL" id="CP024785">
    <property type="protein sequence ID" value="AUB38722.1"/>
    <property type="molecule type" value="Genomic_DNA"/>
</dbReference>
<feature type="region of interest" description="Disordered" evidence="2">
    <location>
        <begin position="200"/>
        <end position="219"/>
    </location>
</feature>
<dbReference type="AlphaFoldDB" id="A0A2K8STC6"/>
<accession>A0A2K8STC6</accession>
<feature type="transmembrane region" description="Helical" evidence="3">
    <location>
        <begin position="95"/>
        <end position="119"/>
    </location>
</feature>
<dbReference type="SUPFAM" id="SSF81342">
    <property type="entry name" value="Transmembrane di-heme cytochromes"/>
    <property type="match status" value="1"/>
</dbReference>
<feature type="compositionally biased region" description="Polar residues" evidence="2">
    <location>
        <begin position="204"/>
        <end position="219"/>
    </location>
</feature>